<accession>A0A5J4WDZ0</accession>
<dbReference type="PANTHER" id="PTHR24348">
    <property type="entry name" value="SERINE/THREONINE-PROTEIN KINASE UNC-51-RELATED"/>
    <property type="match status" value="1"/>
</dbReference>
<dbReference type="GO" id="GO:0005524">
    <property type="term" value="F:ATP binding"/>
    <property type="evidence" value="ECO:0007669"/>
    <property type="project" value="UniProtKB-UniRule"/>
</dbReference>
<evidence type="ECO:0000256" key="1">
    <source>
        <dbReference type="ARBA" id="ARBA00022741"/>
    </source>
</evidence>
<dbReference type="PROSITE" id="PS50011">
    <property type="entry name" value="PROTEIN_KINASE_DOM"/>
    <property type="match status" value="1"/>
</dbReference>
<feature type="domain" description="Protein kinase" evidence="5">
    <location>
        <begin position="145"/>
        <end position="429"/>
    </location>
</feature>
<evidence type="ECO:0000256" key="4">
    <source>
        <dbReference type="RuleBase" id="RU000304"/>
    </source>
</evidence>
<dbReference type="Pfam" id="PF00658">
    <property type="entry name" value="MLLE"/>
    <property type="match status" value="1"/>
</dbReference>
<dbReference type="Proteomes" id="UP000324800">
    <property type="component" value="Unassembled WGS sequence"/>
</dbReference>
<dbReference type="AlphaFoldDB" id="A0A5J4WDZ0"/>
<dbReference type="GO" id="GO:0005737">
    <property type="term" value="C:cytoplasm"/>
    <property type="evidence" value="ECO:0007669"/>
    <property type="project" value="TreeGrafter"/>
</dbReference>
<dbReference type="GO" id="GO:0003723">
    <property type="term" value="F:RNA binding"/>
    <property type="evidence" value="ECO:0007669"/>
    <property type="project" value="InterPro"/>
</dbReference>
<dbReference type="GO" id="GO:0010506">
    <property type="term" value="P:regulation of autophagy"/>
    <property type="evidence" value="ECO:0007669"/>
    <property type="project" value="InterPro"/>
</dbReference>
<organism evidence="7 8">
    <name type="scientific">Streblomastix strix</name>
    <dbReference type="NCBI Taxonomy" id="222440"/>
    <lineage>
        <taxon>Eukaryota</taxon>
        <taxon>Metamonada</taxon>
        <taxon>Preaxostyla</taxon>
        <taxon>Oxymonadida</taxon>
        <taxon>Streblomastigidae</taxon>
        <taxon>Streblomastix</taxon>
    </lineage>
</organism>
<proteinExistence type="inferred from homology"/>
<evidence type="ECO:0000313" key="8">
    <source>
        <dbReference type="Proteomes" id="UP000324800"/>
    </source>
</evidence>
<feature type="binding site" evidence="3">
    <location>
        <position position="174"/>
    </location>
    <ligand>
        <name>ATP</name>
        <dbReference type="ChEBI" id="CHEBI:30616"/>
    </ligand>
</feature>
<comment type="similarity">
    <text evidence="4">Belongs to the protein kinase superfamily.</text>
</comment>
<dbReference type="InterPro" id="IPR036053">
    <property type="entry name" value="PABP-dom"/>
</dbReference>
<dbReference type="InterPro" id="IPR002004">
    <property type="entry name" value="PABP_HYD_C"/>
</dbReference>
<dbReference type="PROSITE" id="PS00107">
    <property type="entry name" value="PROTEIN_KINASE_ATP"/>
    <property type="match status" value="1"/>
</dbReference>
<feature type="non-terminal residue" evidence="7">
    <location>
        <position position="1"/>
    </location>
</feature>
<name>A0A5J4WDZ0_9EUKA</name>
<dbReference type="OrthoDB" id="3248549at2759"/>
<dbReference type="SUPFAM" id="SSF56112">
    <property type="entry name" value="Protein kinase-like (PK-like)"/>
    <property type="match status" value="1"/>
</dbReference>
<dbReference type="SMART" id="SM00220">
    <property type="entry name" value="S_TKc"/>
    <property type="match status" value="1"/>
</dbReference>
<dbReference type="Gene3D" id="1.10.510.10">
    <property type="entry name" value="Transferase(Phosphotransferase) domain 1"/>
    <property type="match status" value="1"/>
</dbReference>
<sequence>HPVQGQHIITQQPPPTNLQPLIPILPIINQQPIHPPVIPPVLPPVIPQQFNPQILAQIHPDQQKQYIKEFLFTKVSTIDKPNAEKITGMLLELNIPELINLLGNDQLLNQKTLEAQIVLRKAVDQQQSSSSSNIQFITTWKKSDFKLIGRLGKGAFGTIWHMKEKATSREVAIKEIDYYTKEEKELVDHEKDILINVFGTVRQSNQSSFIHIVQPLGFFVGQDGLKAYLVLEYCSEGDLRKYINNMKKSGMEISTEKAFEMIGQIASSLEQLHANDIIHSDLKPENVLLVEGFNVKLADFGLARQLQVGKEYITAQGGTFLYQGPELLRIKQKDEVVPRLIQTSASDIWAFGVMIFELLTQRHPFFDNRIEGNIPAEEFIHRVVSLPPAEIPDRYPSALKDLIKQMLEKDPQKRITSKEILDKIKKQNN</sequence>
<evidence type="ECO:0000313" key="7">
    <source>
        <dbReference type="EMBL" id="KAA6393177.1"/>
    </source>
</evidence>
<keyword evidence="2 3" id="KW-0067">ATP-binding</keyword>
<evidence type="ECO:0000256" key="3">
    <source>
        <dbReference type="PROSITE-ProRule" id="PRU10141"/>
    </source>
</evidence>
<dbReference type="SUPFAM" id="SSF63570">
    <property type="entry name" value="PABC (PABP) domain"/>
    <property type="match status" value="1"/>
</dbReference>
<evidence type="ECO:0000259" key="5">
    <source>
        <dbReference type="PROSITE" id="PS50011"/>
    </source>
</evidence>
<protein>
    <submittedName>
        <fullName evidence="7">Putative AGC family protein kinase</fullName>
    </submittedName>
</protein>
<feature type="domain" description="PABC" evidence="6">
    <location>
        <begin position="47"/>
        <end position="124"/>
    </location>
</feature>
<dbReference type="EMBL" id="SNRW01002315">
    <property type="protein sequence ID" value="KAA6393177.1"/>
    <property type="molecule type" value="Genomic_DNA"/>
</dbReference>
<dbReference type="InterPro" id="IPR000719">
    <property type="entry name" value="Prot_kinase_dom"/>
</dbReference>
<gene>
    <name evidence="7" type="ORF">EZS28_011290</name>
</gene>
<dbReference type="InterPro" id="IPR011009">
    <property type="entry name" value="Kinase-like_dom_sf"/>
</dbReference>
<dbReference type="InterPro" id="IPR045269">
    <property type="entry name" value="Atg1-like"/>
</dbReference>
<dbReference type="InterPro" id="IPR008271">
    <property type="entry name" value="Ser/Thr_kinase_AS"/>
</dbReference>
<dbReference type="PROSITE" id="PS51309">
    <property type="entry name" value="PABC"/>
    <property type="match status" value="1"/>
</dbReference>
<dbReference type="InterPro" id="IPR017441">
    <property type="entry name" value="Protein_kinase_ATP_BS"/>
</dbReference>
<reference evidence="7 8" key="1">
    <citation type="submission" date="2019-03" db="EMBL/GenBank/DDBJ databases">
        <title>Single cell metagenomics reveals metabolic interactions within the superorganism composed of flagellate Streblomastix strix and complex community of Bacteroidetes bacteria on its surface.</title>
        <authorList>
            <person name="Treitli S.C."/>
            <person name="Kolisko M."/>
            <person name="Husnik F."/>
            <person name="Keeling P."/>
            <person name="Hampl V."/>
        </authorList>
    </citation>
    <scope>NUCLEOTIDE SEQUENCE [LARGE SCALE GENOMIC DNA]</scope>
    <source>
        <strain evidence="7">ST1C</strain>
    </source>
</reference>
<dbReference type="SMART" id="SM00517">
    <property type="entry name" value="PolyA"/>
    <property type="match status" value="1"/>
</dbReference>
<dbReference type="PROSITE" id="PS00108">
    <property type="entry name" value="PROTEIN_KINASE_ST"/>
    <property type="match status" value="1"/>
</dbReference>
<dbReference type="GO" id="GO:0004674">
    <property type="term" value="F:protein serine/threonine kinase activity"/>
    <property type="evidence" value="ECO:0007669"/>
    <property type="project" value="UniProtKB-KW"/>
</dbReference>
<keyword evidence="7" id="KW-0808">Transferase</keyword>
<keyword evidence="1 3" id="KW-0547">Nucleotide-binding</keyword>
<comment type="caution">
    <text evidence="7">The sequence shown here is derived from an EMBL/GenBank/DDBJ whole genome shotgun (WGS) entry which is preliminary data.</text>
</comment>
<keyword evidence="4" id="KW-0723">Serine/threonine-protein kinase</keyword>
<keyword evidence="7" id="KW-0418">Kinase</keyword>
<evidence type="ECO:0000256" key="2">
    <source>
        <dbReference type="ARBA" id="ARBA00022840"/>
    </source>
</evidence>
<dbReference type="Gene3D" id="3.30.200.20">
    <property type="entry name" value="Phosphorylase Kinase, domain 1"/>
    <property type="match status" value="1"/>
</dbReference>
<evidence type="ECO:0000259" key="6">
    <source>
        <dbReference type="PROSITE" id="PS51309"/>
    </source>
</evidence>
<dbReference type="Gene3D" id="1.10.1900.10">
    <property type="entry name" value="c-terminal domain of poly(a) binding protein"/>
    <property type="match status" value="1"/>
</dbReference>
<dbReference type="Pfam" id="PF00069">
    <property type="entry name" value="Pkinase"/>
    <property type="match status" value="1"/>
</dbReference>